<sequence length="273" mass="30491">MSDVRSLLKAKRQEIRIDHPLASYTSSGQLRCIVCETNIKHPSAWDGHLGSKAHRTNAVRIREEERRRKELELEEEANRLKRKVLEDDMDEDIDTTTSTAKKSRITPTPQPSTSGLPLDFFSDPSRAPLSSLNDSDDEEETGATAVTTKPTSGGGDSALDQEWIQFQQSLINSPDAAATYDRATIFAEPELVSDPTEGFPDDTDAVPVARVDEGGERRRKDQEERELIMDRLLDEEQAQEEADMKVAIMKNRLAALRQRREASRSAKSNVGVA</sequence>
<dbReference type="Gene3D" id="3.30.160.60">
    <property type="entry name" value="Classic Zinc Finger"/>
    <property type="match status" value="1"/>
</dbReference>
<name>A0A8I2YEK7_9AGAM</name>
<keyword evidence="5 7" id="KW-0175">Coiled coil</keyword>
<dbReference type="GO" id="GO:0033260">
    <property type="term" value="P:nuclear DNA replication"/>
    <property type="evidence" value="ECO:0007669"/>
    <property type="project" value="TreeGrafter"/>
</dbReference>
<protein>
    <recommendedName>
        <fullName evidence="11">Coiled-coil domain-containing protein 16</fullName>
    </recommendedName>
</protein>
<evidence type="ECO:0008006" key="11">
    <source>
        <dbReference type="Google" id="ProtNLM"/>
    </source>
</evidence>
<accession>A0A8I2YEK7</accession>
<dbReference type="GO" id="GO:0008270">
    <property type="term" value="F:zinc ion binding"/>
    <property type="evidence" value="ECO:0007669"/>
    <property type="project" value="UniProtKB-KW"/>
</dbReference>
<evidence type="ECO:0000256" key="1">
    <source>
        <dbReference type="ARBA" id="ARBA00004123"/>
    </source>
</evidence>
<keyword evidence="4" id="KW-0862">Zinc</keyword>
<dbReference type="GO" id="GO:0044773">
    <property type="term" value="P:mitotic DNA damage checkpoint signaling"/>
    <property type="evidence" value="ECO:0007669"/>
    <property type="project" value="TreeGrafter"/>
</dbReference>
<evidence type="ECO:0000256" key="3">
    <source>
        <dbReference type="ARBA" id="ARBA00022771"/>
    </source>
</evidence>
<dbReference type="PANTHER" id="PTHR13278">
    <property type="entry name" value="ZINC FINGER PROTEIN 830"/>
    <property type="match status" value="1"/>
</dbReference>
<dbReference type="GO" id="GO:0005681">
    <property type="term" value="C:spliceosomal complex"/>
    <property type="evidence" value="ECO:0007669"/>
    <property type="project" value="InterPro"/>
</dbReference>
<evidence type="ECO:0000256" key="6">
    <source>
        <dbReference type="ARBA" id="ARBA00023242"/>
    </source>
</evidence>
<feature type="compositionally biased region" description="Polar residues" evidence="8">
    <location>
        <begin position="105"/>
        <end position="115"/>
    </location>
</feature>
<reference evidence="9" key="1">
    <citation type="submission" date="2021-03" db="EMBL/GenBank/DDBJ databases">
        <title>Evolutionary innovations through gain and loss of genes in the ectomycorrhizal Boletales.</title>
        <authorList>
            <person name="Wu G."/>
            <person name="Miyauchi S."/>
            <person name="Morin E."/>
            <person name="Yang Z.-L."/>
            <person name="Xu J."/>
            <person name="Martin F.M."/>
        </authorList>
    </citation>
    <scope>NUCLEOTIDE SEQUENCE</scope>
    <source>
        <strain evidence="9">BR01</strain>
    </source>
</reference>
<comment type="subcellular location">
    <subcellularLocation>
        <location evidence="1">Nucleus</location>
    </subcellularLocation>
</comment>
<evidence type="ECO:0000256" key="5">
    <source>
        <dbReference type="ARBA" id="ARBA00023054"/>
    </source>
</evidence>
<dbReference type="PANTHER" id="PTHR13278:SF0">
    <property type="entry name" value="ZINC FINGER PROTEIN 830"/>
    <property type="match status" value="1"/>
</dbReference>
<organism evidence="9 10">
    <name type="scientific">Boletus reticuloceps</name>
    <dbReference type="NCBI Taxonomy" id="495285"/>
    <lineage>
        <taxon>Eukaryota</taxon>
        <taxon>Fungi</taxon>
        <taxon>Dikarya</taxon>
        <taxon>Basidiomycota</taxon>
        <taxon>Agaricomycotina</taxon>
        <taxon>Agaricomycetes</taxon>
        <taxon>Agaricomycetidae</taxon>
        <taxon>Boletales</taxon>
        <taxon>Boletineae</taxon>
        <taxon>Boletaceae</taxon>
        <taxon>Boletoideae</taxon>
        <taxon>Boletus</taxon>
    </lineage>
</organism>
<evidence type="ECO:0000313" key="9">
    <source>
        <dbReference type="EMBL" id="KAG6370462.1"/>
    </source>
</evidence>
<keyword evidence="6" id="KW-0539">Nucleus</keyword>
<evidence type="ECO:0000313" key="10">
    <source>
        <dbReference type="Proteomes" id="UP000683000"/>
    </source>
</evidence>
<feature type="region of interest" description="Disordered" evidence="8">
    <location>
        <begin position="192"/>
        <end position="223"/>
    </location>
</feature>
<dbReference type="OrthoDB" id="77607at2759"/>
<evidence type="ECO:0000256" key="4">
    <source>
        <dbReference type="ARBA" id="ARBA00022833"/>
    </source>
</evidence>
<dbReference type="AlphaFoldDB" id="A0A8I2YEK7"/>
<dbReference type="InterPro" id="IPR036236">
    <property type="entry name" value="Znf_C2H2_sf"/>
</dbReference>
<comment type="caution">
    <text evidence="9">The sequence shown here is derived from an EMBL/GenBank/DDBJ whole genome shotgun (WGS) entry which is preliminary data.</text>
</comment>
<proteinExistence type="predicted"/>
<dbReference type="SUPFAM" id="SSF57667">
    <property type="entry name" value="beta-beta-alpha zinc fingers"/>
    <property type="match status" value="1"/>
</dbReference>
<dbReference type="Proteomes" id="UP000683000">
    <property type="component" value="Unassembled WGS sequence"/>
</dbReference>
<evidence type="ECO:0000256" key="7">
    <source>
        <dbReference type="SAM" id="Coils"/>
    </source>
</evidence>
<evidence type="ECO:0000256" key="8">
    <source>
        <dbReference type="SAM" id="MobiDB-lite"/>
    </source>
</evidence>
<keyword evidence="2" id="KW-0479">Metal-binding</keyword>
<feature type="coiled-coil region" evidence="7">
    <location>
        <begin position="59"/>
        <end position="86"/>
    </location>
</feature>
<feature type="region of interest" description="Disordered" evidence="8">
    <location>
        <begin position="88"/>
        <end position="158"/>
    </location>
</feature>
<feature type="compositionally biased region" description="Basic and acidic residues" evidence="8">
    <location>
        <begin position="210"/>
        <end position="223"/>
    </location>
</feature>
<keyword evidence="10" id="KW-1185">Reference proteome</keyword>
<gene>
    <name evidence="9" type="ORF">JVT61DRAFT_12085</name>
</gene>
<dbReference type="InterPro" id="IPR040050">
    <property type="entry name" value="ZNF830-like"/>
</dbReference>
<evidence type="ECO:0000256" key="2">
    <source>
        <dbReference type="ARBA" id="ARBA00022723"/>
    </source>
</evidence>
<dbReference type="GO" id="GO:0033314">
    <property type="term" value="P:mitotic DNA replication checkpoint signaling"/>
    <property type="evidence" value="ECO:0007669"/>
    <property type="project" value="TreeGrafter"/>
</dbReference>
<dbReference type="GO" id="GO:0003676">
    <property type="term" value="F:nucleic acid binding"/>
    <property type="evidence" value="ECO:0007669"/>
    <property type="project" value="InterPro"/>
</dbReference>
<keyword evidence="3" id="KW-0863">Zinc-finger</keyword>
<dbReference type="EMBL" id="JAGFBS010000051">
    <property type="protein sequence ID" value="KAG6370462.1"/>
    <property type="molecule type" value="Genomic_DNA"/>
</dbReference>